<evidence type="ECO:0000259" key="2">
    <source>
        <dbReference type="Pfam" id="PF01593"/>
    </source>
</evidence>
<dbReference type="InterPro" id="IPR050281">
    <property type="entry name" value="Flavin_monoamine_oxidase"/>
</dbReference>
<evidence type="ECO:0000313" key="4">
    <source>
        <dbReference type="Proteomes" id="UP000317650"/>
    </source>
</evidence>
<dbReference type="EMBL" id="PYDT01000004">
    <property type="protein sequence ID" value="THU63131.1"/>
    <property type="molecule type" value="Genomic_DNA"/>
</dbReference>
<evidence type="ECO:0000256" key="1">
    <source>
        <dbReference type="ARBA" id="ARBA00005995"/>
    </source>
</evidence>
<sequence>MEMVTKIVQRGNRVIITVDNISTFVADAAIITVPLGFQNGNSAISDLGVGIGNKIALRFSTIFLPNASYACGYFLDIHKGTGHPVLVYTAAGRFAYDIEKLCDEEAVNFVTLQLKKMIPDATDPTYFGSNL</sequence>
<protein>
    <recommendedName>
        <fullName evidence="2">Amine oxidase domain-containing protein</fullName>
    </recommendedName>
</protein>
<dbReference type="Proteomes" id="UP000317650">
    <property type="component" value="Chromosome 1"/>
</dbReference>
<dbReference type="PANTHER" id="PTHR10742:SF228">
    <property type="entry name" value="POLYAMINE OXIDASE 4-RELATED"/>
    <property type="match status" value="1"/>
</dbReference>
<dbReference type="Gene3D" id="3.50.50.60">
    <property type="entry name" value="FAD/NAD(P)-binding domain"/>
    <property type="match status" value="1"/>
</dbReference>
<evidence type="ECO:0000313" key="3">
    <source>
        <dbReference type="EMBL" id="THU63131.1"/>
    </source>
</evidence>
<dbReference type="InterPro" id="IPR036188">
    <property type="entry name" value="FAD/NAD-bd_sf"/>
</dbReference>
<dbReference type="GO" id="GO:0046592">
    <property type="term" value="F:polyamine oxidase activity"/>
    <property type="evidence" value="ECO:0007669"/>
    <property type="project" value="TreeGrafter"/>
</dbReference>
<dbReference type="Pfam" id="PF01593">
    <property type="entry name" value="Amino_oxidase"/>
    <property type="match status" value="1"/>
</dbReference>
<dbReference type="GO" id="GO:0005777">
    <property type="term" value="C:peroxisome"/>
    <property type="evidence" value="ECO:0007669"/>
    <property type="project" value="TreeGrafter"/>
</dbReference>
<gene>
    <name evidence="3" type="ORF">C4D60_Mb01t12490</name>
</gene>
<accession>A0A4S8JLY9</accession>
<dbReference type="STRING" id="52838.A0A4S8JLY9"/>
<name>A0A4S8JLY9_MUSBA</name>
<keyword evidence="4" id="KW-1185">Reference proteome</keyword>
<organism evidence="3 4">
    <name type="scientific">Musa balbisiana</name>
    <name type="common">Banana</name>
    <dbReference type="NCBI Taxonomy" id="52838"/>
    <lineage>
        <taxon>Eukaryota</taxon>
        <taxon>Viridiplantae</taxon>
        <taxon>Streptophyta</taxon>
        <taxon>Embryophyta</taxon>
        <taxon>Tracheophyta</taxon>
        <taxon>Spermatophyta</taxon>
        <taxon>Magnoliopsida</taxon>
        <taxon>Liliopsida</taxon>
        <taxon>Zingiberales</taxon>
        <taxon>Musaceae</taxon>
        <taxon>Musa</taxon>
    </lineage>
</organism>
<dbReference type="InterPro" id="IPR002937">
    <property type="entry name" value="Amino_oxidase"/>
</dbReference>
<dbReference type="Gene3D" id="3.90.660.10">
    <property type="match status" value="1"/>
</dbReference>
<comment type="caution">
    <text evidence="3">The sequence shown here is derived from an EMBL/GenBank/DDBJ whole genome shotgun (WGS) entry which is preliminary data.</text>
</comment>
<dbReference type="GO" id="GO:0006598">
    <property type="term" value="P:polyamine catabolic process"/>
    <property type="evidence" value="ECO:0007669"/>
    <property type="project" value="TreeGrafter"/>
</dbReference>
<comment type="similarity">
    <text evidence="1">Belongs to the flavin monoamine oxidase family.</text>
</comment>
<feature type="domain" description="Amine oxidase" evidence="2">
    <location>
        <begin position="4"/>
        <end position="127"/>
    </location>
</feature>
<proteinExistence type="inferred from homology"/>
<dbReference type="AlphaFoldDB" id="A0A4S8JLY9"/>
<dbReference type="PANTHER" id="PTHR10742">
    <property type="entry name" value="FLAVIN MONOAMINE OXIDASE"/>
    <property type="match status" value="1"/>
</dbReference>
<reference evidence="3 4" key="1">
    <citation type="journal article" date="2019" name="Nat. Plants">
        <title>Genome sequencing of Musa balbisiana reveals subgenome evolution and function divergence in polyploid bananas.</title>
        <authorList>
            <person name="Yao X."/>
        </authorList>
    </citation>
    <scope>NUCLEOTIDE SEQUENCE [LARGE SCALE GENOMIC DNA]</scope>
    <source>
        <strain evidence="4">cv. DH-PKW</strain>
        <tissue evidence="3">Leaves</tissue>
    </source>
</reference>
<dbReference type="SUPFAM" id="SSF54373">
    <property type="entry name" value="FAD-linked reductases, C-terminal domain"/>
    <property type="match status" value="1"/>
</dbReference>